<proteinExistence type="predicted"/>
<accession>A0A223CWI2</accession>
<protein>
    <submittedName>
        <fullName evidence="2">Uncharacterized protein</fullName>
    </submittedName>
</protein>
<dbReference type="AlphaFoldDB" id="A0A223CWI2"/>
<gene>
    <name evidence="2" type="ORF">CIG75_00925</name>
</gene>
<feature type="compositionally biased region" description="Basic and acidic residues" evidence="1">
    <location>
        <begin position="636"/>
        <end position="648"/>
    </location>
</feature>
<feature type="region of interest" description="Disordered" evidence="1">
    <location>
        <begin position="67"/>
        <end position="86"/>
    </location>
</feature>
<dbReference type="EMBL" id="CP022657">
    <property type="protein sequence ID" value="ASS73678.1"/>
    <property type="molecule type" value="Genomic_DNA"/>
</dbReference>
<dbReference type="OrthoDB" id="2378920at2"/>
<reference evidence="2 3" key="1">
    <citation type="journal article" date="2015" name="Int. J. Syst. Evol. Microbiol.">
        <title>Tumebacillus algifaecis sp. nov., isolated from decomposing algal scum.</title>
        <authorList>
            <person name="Wu Y.F."/>
            <person name="Zhang B."/>
            <person name="Xing P."/>
            <person name="Wu Q.L."/>
            <person name="Liu S.J."/>
        </authorList>
    </citation>
    <scope>NUCLEOTIDE SEQUENCE [LARGE SCALE GENOMIC DNA]</scope>
    <source>
        <strain evidence="2 3">THMBR28</strain>
    </source>
</reference>
<sequence>MFQPPTQAPGSQGPVSAQLPIRSEQQTQDVTDRRSPKAGVGSLSAGQILQLQKTVGNRAVTQMLKQQVAQQQEKDSSSPQATDEMMATGGTARSLLEDEILDLGSTMFTNLKTDYLYPQLIKSGVKFLVESFMKATETFLAVDLNDPSSDVKKVFTLMLSALGTFRQLVNTWINLNPNLKAGIKYIVGVMIHKFDSYTSKYLTKEFLPHFESFAADDVESAQWAQDFFYYFNIVESYVGYTDIIKNTTNMMLKWFGYQTTDQSEATTETTAETADAQSSAAPASKSPAEGTSIDLKLIKLDLQKLTIAKTEDQTQHKDKKLGGLDSKSSVTVRLFGNEYKVDEIHARLNWNLELSVDVSFLDKTIVDHSSFLIFDIERLILNKLTVGNKGLDELVVSIGKFKAGSLLEIDQISGGYQKGKGYKFGVGAMNLHLPSPFDTSIKAGAELNLDPDGGFHSFEVNNFQVGKSLSMERALLNKEYLHIQELVFDLNKYNIPLKPVLKDLLVTKDKKIKSLQGGVSVQDLEVLEGLIISGEATVGYDGVFFIQVAGAKILLDQKFVSGYGAIKKLRYNTDRTLEGEIEELAFSVGVFSFAAQDVIINKDGSLSIAEAGVVLGKQDKVSSADLDKMSQGGGKESLKRSLGAKEKSSSFSSPVSVHLKAKGITIKDGNVEVQEYEKWIGPSKVYKISLFGGAIQGMVDQEEEKARIYGRFSFPKNLGFWPIKIGASMPIPPTPLSLFAEVGIGGGFTAQVAGEVAKDRSLPEESVYDVRALAQLDAFLNFSVGAGIQLGHDFLIAVKAYLQASAQINASTSAELSGRVRWNPDTQKLEQDKSKPVQLEYEIDAELTAKIEALLDFVAFVIFRKTLFSKTLGSWTLGKYHMSGVVGEKKGKLTDQIDTPNRKGSEEGTLGGAIPGKIKLPEKKVVDDLVQGHEIMKNLKEKTSDERKLYRAAHDLLSLEADLDQEKSQEVQERIRSVAKKPEKVDGLVDKAHKYISSRSDGERKSYLMTKEEWIEYSDLGSKRTSITVVDSLLETYHQEADPSKKLELLEELRKHLNKYLKEFGKGRKPMVMRLLIDTNKEEELLKNLSVPAASSSL</sequence>
<feature type="region of interest" description="Disordered" evidence="1">
    <location>
        <begin position="625"/>
        <end position="650"/>
    </location>
</feature>
<feature type="region of interest" description="Disordered" evidence="1">
    <location>
        <begin position="1"/>
        <end position="43"/>
    </location>
</feature>
<feature type="region of interest" description="Disordered" evidence="1">
    <location>
        <begin position="265"/>
        <end position="288"/>
    </location>
</feature>
<feature type="compositionally biased region" description="Polar residues" evidence="1">
    <location>
        <begin position="67"/>
        <end position="81"/>
    </location>
</feature>
<dbReference type="Proteomes" id="UP000214688">
    <property type="component" value="Chromosome"/>
</dbReference>
<evidence type="ECO:0000313" key="2">
    <source>
        <dbReference type="EMBL" id="ASS73678.1"/>
    </source>
</evidence>
<keyword evidence="3" id="KW-1185">Reference proteome</keyword>
<organism evidence="2 3">
    <name type="scientific">Tumebacillus algifaecis</name>
    <dbReference type="NCBI Taxonomy" id="1214604"/>
    <lineage>
        <taxon>Bacteria</taxon>
        <taxon>Bacillati</taxon>
        <taxon>Bacillota</taxon>
        <taxon>Bacilli</taxon>
        <taxon>Bacillales</taxon>
        <taxon>Alicyclobacillaceae</taxon>
        <taxon>Tumebacillus</taxon>
    </lineage>
</organism>
<dbReference type="RefSeq" id="WP_094234938.1">
    <property type="nucleotide sequence ID" value="NZ_CP022657.1"/>
</dbReference>
<feature type="compositionally biased region" description="Polar residues" evidence="1">
    <location>
        <begin position="1"/>
        <end position="15"/>
    </location>
</feature>
<evidence type="ECO:0000256" key="1">
    <source>
        <dbReference type="SAM" id="MobiDB-lite"/>
    </source>
</evidence>
<name>A0A223CWI2_9BACL</name>
<dbReference type="KEGG" id="tab:CIG75_00925"/>
<evidence type="ECO:0000313" key="3">
    <source>
        <dbReference type="Proteomes" id="UP000214688"/>
    </source>
</evidence>